<sequence>MKPALVRFTGVAAGLRKRGFIGAPVTPRERDNEPAGFLMVSLGTFTRLPSPPIGGDGIPGQLQRPAVGHTDTGMVSLGHRAMPQIAFAAIATGARPALAA</sequence>
<gene>
    <name evidence="1" type="ORF">E4680_10250</name>
</gene>
<keyword evidence="2" id="KW-1185">Reference proteome</keyword>
<dbReference type="Proteomes" id="UP000297890">
    <property type="component" value="Unassembled WGS sequence"/>
</dbReference>
<dbReference type="EMBL" id="SRIO01000013">
    <property type="protein sequence ID" value="TFZ82027.1"/>
    <property type="molecule type" value="Genomic_DNA"/>
</dbReference>
<comment type="caution">
    <text evidence="1">The sequence shown here is derived from an EMBL/GenBank/DDBJ whole genome shotgun (WGS) entry which is preliminary data.</text>
</comment>
<dbReference type="RefSeq" id="WP_135282313.1">
    <property type="nucleotide sequence ID" value="NZ_SRIO01000013.1"/>
</dbReference>
<proteinExistence type="predicted"/>
<name>A0A4Z0F9I6_9GAMM</name>
<protein>
    <submittedName>
        <fullName evidence="1">Uncharacterized protein</fullName>
    </submittedName>
</protein>
<reference evidence="1 2" key="1">
    <citation type="journal article" date="2019" name="ISME J.">
        <title>Candidatus Macondimonas diazotrophica, a novel gammaproteobacterial genus dominating crude-oil-contaminated coastal sediments.</title>
        <authorList>
            <person name="Karthikeyan S."/>
            <person name="Konstantinidis K."/>
        </authorList>
    </citation>
    <scope>NUCLEOTIDE SEQUENCE [LARGE SCALE GENOMIC DNA]</scope>
    <source>
        <strain evidence="1 2">KTK01</strain>
    </source>
</reference>
<organism evidence="1 2">
    <name type="scientific">Candidatus Macondimonas diazotrophica</name>
    <dbReference type="NCBI Taxonomy" id="2305248"/>
    <lineage>
        <taxon>Bacteria</taxon>
        <taxon>Pseudomonadati</taxon>
        <taxon>Pseudomonadota</taxon>
        <taxon>Gammaproteobacteria</taxon>
        <taxon>Chromatiales</taxon>
        <taxon>Ectothiorhodospiraceae</taxon>
        <taxon>Candidatus Macondimonas</taxon>
    </lineage>
</organism>
<evidence type="ECO:0000313" key="2">
    <source>
        <dbReference type="Proteomes" id="UP000297890"/>
    </source>
</evidence>
<dbReference type="AlphaFoldDB" id="A0A4Z0F9I6"/>
<evidence type="ECO:0000313" key="1">
    <source>
        <dbReference type="EMBL" id="TFZ82027.1"/>
    </source>
</evidence>
<accession>A0A4Z0F9I6</accession>